<sequence>MTTTPSRSLAMTQDTLWGLVTRNPTAAVLTGDKFDKASAKALMAKMPEIPEKTIVCLLNIQKTVVEGLQFKSFVLSAPSFWVDNPEIYAHLKPAKRASKEDTELPVQLLVPRIAKPAEAASKEETQEGNLIKN</sequence>
<evidence type="ECO:0000313" key="1">
    <source>
        <dbReference type="EMBL" id="KAJ9079610.1"/>
    </source>
</evidence>
<evidence type="ECO:0000313" key="2">
    <source>
        <dbReference type="Proteomes" id="UP001165960"/>
    </source>
</evidence>
<dbReference type="EMBL" id="QTSX02001686">
    <property type="protein sequence ID" value="KAJ9079610.1"/>
    <property type="molecule type" value="Genomic_DNA"/>
</dbReference>
<accession>A0ACC2TYL2</accession>
<reference evidence="1" key="1">
    <citation type="submission" date="2022-04" db="EMBL/GenBank/DDBJ databases">
        <title>Genome of the entomopathogenic fungus Entomophthora muscae.</title>
        <authorList>
            <person name="Elya C."/>
            <person name="Lovett B.R."/>
            <person name="Lee E."/>
            <person name="Macias A.M."/>
            <person name="Hajek A.E."/>
            <person name="De Bivort B.L."/>
            <person name="Kasson M.T."/>
            <person name="De Fine Licht H.H."/>
            <person name="Stajich J.E."/>
        </authorList>
    </citation>
    <scope>NUCLEOTIDE SEQUENCE</scope>
    <source>
        <strain evidence="1">Berkeley</strain>
    </source>
</reference>
<comment type="caution">
    <text evidence="1">The sequence shown here is derived from an EMBL/GenBank/DDBJ whole genome shotgun (WGS) entry which is preliminary data.</text>
</comment>
<proteinExistence type="predicted"/>
<organism evidence="1 2">
    <name type="scientific">Entomophthora muscae</name>
    <dbReference type="NCBI Taxonomy" id="34485"/>
    <lineage>
        <taxon>Eukaryota</taxon>
        <taxon>Fungi</taxon>
        <taxon>Fungi incertae sedis</taxon>
        <taxon>Zoopagomycota</taxon>
        <taxon>Entomophthoromycotina</taxon>
        <taxon>Entomophthoromycetes</taxon>
        <taxon>Entomophthorales</taxon>
        <taxon>Entomophthoraceae</taxon>
        <taxon>Entomophthora</taxon>
    </lineage>
</organism>
<protein>
    <submittedName>
        <fullName evidence="1">Uncharacterized protein</fullName>
    </submittedName>
</protein>
<gene>
    <name evidence="1" type="ORF">DSO57_1033544</name>
</gene>
<dbReference type="Proteomes" id="UP001165960">
    <property type="component" value="Unassembled WGS sequence"/>
</dbReference>
<keyword evidence="2" id="KW-1185">Reference proteome</keyword>
<name>A0ACC2TYL2_9FUNG</name>